<keyword evidence="1" id="KW-0812">Transmembrane</keyword>
<name>A0A5N7CIL1_PETAA</name>
<gene>
    <name evidence="2" type="ORF">BDV23DRAFT_148492</name>
</gene>
<evidence type="ECO:0000256" key="1">
    <source>
        <dbReference type="SAM" id="Phobius"/>
    </source>
</evidence>
<accession>A0A5N7CIL1</accession>
<feature type="transmembrane region" description="Helical" evidence="1">
    <location>
        <begin position="12"/>
        <end position="30"/>
    </location>
</feature>
<keyword evidence="1" id="KW-1133">Transmembrane helix</keyword>
<dbReference type="Proteomes" id="UP000326877">
    <property type="component" value="Unassembled WGS sequence"/>
</dbReference>
<dbReference type="AlphaFoldDB" id="A0A5N7CIL1"/>
<dbReference type="EMBL" id="ML735226">
    <property type="protein sequence ID" value="KAE8394016.1"/>
    <property type="molecule type" value="Genomic_DNA"/>
</dbReference>
<evidence type="ECO:0000313" key="2">
    <source>
        <dbReference type="EMBL" id="KAE8394016.1"/>
    </source>
</evidence>
<reference evidence="2" key="1">
    <citation type="submission" date="2019-04" db="EMBL/GenBank/DDBJ databases">
        <title>Friends and foes A comparative genomics studyof 23 Aspergillus species from section Flavi.</title>
        <authorList>
            <consortium name="DOE Joint Genome Institute"/>
            <person name="Kjaerbolling I."/>
            <person name="Vesth T."/>
            <person name="Frisvad J.C."/>
            <person name="Nybo J.L."/>
            <person name="Theobald S."/>
            <person name="Kildgaard S."/>
            <person name="Isbrandt T."/>
            <person name="Kuo A."/>
            <person name="Sato A."/>
            <person name="Lyhne E.K."/>
            <person name="Kogle M.E."/>
            <person name="Wiebenga A."/>
            <person name="Kun R.S."/>
            <person name="Lubbers R.J."/>
            <person name="Makela M.R."/>
            <person name="Barry K."/>
            <person name="Chovatia M."/>
            <person name="Clum A."/>
            <person name="Daum C."/>
            <person name="Haridas S."/>
            <person name="He G."/>
            <person name="LaButti K."/>
            <person name="Lipzen A."/>
            <person name="Mondo S."/>
            <person name="Riley R."/>
            <person name="Salamov A."/>
            <person name="Simmons B.A."/>
            <person name="Magnuson J.K."/>
            <person name="Henrissat B."/>
            <person name="Mortensen U.H."/>
            <person name="Larsen T.O."/>
            <person name="Devries R.P."/>
            <person name="Grigoriev I.V."/>
            <person name="Machida M."/>
            <person name="Baker S.E."/>
            <person name="Andersen M.R."/>
        </authorList>
    </citation>
    <scope>NUCLEOTIDE SEQUENCE [LARGE SCALE GENOMIC DNA]</scope>
    <source>
        <strain evidence="2">IBT 14317</strain>
    </source>
</reference>
<protein>
    <submittedName>
        <fullName evidence="2">Uncharacterized protein</fullName>
    </submittedName>
</protein>
<sequence length="95" mass="11012">MYCGHQRCVKPTLWRLLSVPFCLIILCSLLNRRVQGGRSRWPSENELVPQHPPCDRARIMGESAWSMAFLPKRGGHSWINMPTESRYEYIGPGRK</sequence>
<keyword evidence="1" id="KW-0472">Membrane</keyword>
<organism evidence="2">
    <name type="scientific">Petromyces alliaceus</name>
    <name type="common">Aspergillus alliaceus</name>
    <dbReference type="NCBI Taxonomy" id="209559"/>
    <lineage>
        <taxon>Eukaryota</taxon>
        <taxon>Fungi</taxon>
        <taxon>Dikarya</taxon>
        <taxon>Ascomycota</taxon>
        <taxon>Pezizomycotina</taxon>
        <taxon>Eurotiomycetes</taxon>
        <taxon>Eurotiomycetidae</taxon>
        <taxon>Eurotiales</taxon>
        <taxon>Aspergillaceae</taxon>
        <taxon>Aspergillus</taxon>
        <taxon>Aspergillus subgen. Circumdati</taxon>
    </lineage>
</organism>
<proteinExistence type="predicted"/>